<dbReference type="Pfam" id="PF17482">
    <property type="entry name" value="Phage_sheath_1C"/>
    <property type="match status" value="1"/>
</dbReference>
<evidence type="ECO:0000259" key="2">
    <source>
        <dbReference type="Pfam" id="PF17482"/>
    </source>
</evidence>
<evidence type="ECO:0000256" key="1">
    <source>
        <dbReference type="ARBA" id="ARBA00008005"/>
    </source>
</evidence>
<evidence type="ECO:0000313" key="3">
    <source>
        <dbReference type="EMBL" id="RQY80465.1"/>
    </source>
</evidence>
<protein>
    <submittedName>
        <fullName evidence="3">Phage tail sheath family protein</fullName>
    </submittedName>
</protein>
<evidence type="ECO:0000313" key="4">
    <source>
        <dbReference type="Proteomes" id="UP000281098"/>
    </source>
</evidence>
<dbReference type="EMBL" id="QTPM01000078">
    <property type="protein sequence ID" value="RQY80465.1"/>
    <property type="molecule type" value="Genomic_DNA"/>
</dbReference>
<comment type="caution">
    <text evidence="3">The sequence shown here is derived from an EMBL/GenBank/DDBJ whole genome shotgun (WGS) entry which is preliminary data.</text>
</comment>
<comment type="similarity">
    <text evidence="1">Belongs to the myoviridae tail sheath protein family.</text>
</comment>
<dbReference type="InterPro" id="IPR052042">
    <property type="entry name" value="Tail_sheath_structural"/>
</dbReference>
<gene>
    <name evidence="3" type="ORF">DF017_34050</name>
</gene>
<organism evidence="3 4">
    <name type="scientific">Burkholderia stagnalis</name>
    <dbReference type="NCBI Taxonomy" id="1503054"/>
    <lineage>
        <taxon>Bacteria</taxon>
        <taxon>Pseudomonadati</taxon>
        <taxon>Pseudomonadota</taxon>
        <taxon>Betaproteobacteria</taxon>
        <taxon>Burkholderiales</taxon>
        <taxon>Burkholderiaceae</taxon>
        <taxon>Burkholderia</taxon>
        <taxon>Burkholderia cepacia complex</taxon>
    </lineage>
</organism>
<proteinExistence type="inferred from homology"/>
<dbReference type="Gene3D" id="3.40.50.11780">
    <property type="match status" value="1"/>
</dbReference>
<dbReference type="RefSeq" id="WP_124491881.1">
    <property type="nucleotide sequence ID" value="NZ_QTOI01000077.1"/>
</dbReference>
<accession>A0ABX9YEX5</accession>
<keyword evidence="4" id="KW-1185">Reference proteome</keyword>
<dbReference type="InterPro" id="IPR020287">
    <property type="entry name" value="Tail_sheath_C"/>
</dbReference>
<dbReference type="PANTHER" id="PTHR35861:SF1">
    <property type="entry name" value="PHAGE TAIL SHEATH PROTEIN"/>
    <property type="match status" value="1"/>
</dbReference>
<sequence length="468" mass="49922">MSETDAMPGVGRAEISGIGALGEWAPGVCRGGTAVPVLIGRFYDRAGRLTATDRCQRVASWDAFEQSFMSGPFAVFDMASAELRRAAPQARSAASVRVYFENGGGPCYVSSLPSAPADLKAALAGLPARIRACREISLLVWCEVEAALDEAVLGALGRLLSSGAQNAGYFLLTDARREGKRIVAPATSEPAQTAAYYPGLWPSRAPTPGVWVAGLDARRWGASILSLEAFEQARAHWPAQTDGPEAIAERDAWARLQGQLGAYLSPGTAPADTDVHGWGPPVRASVAMAGVLARVDDERGVWKAPAYVVVRGAAELVDVGTGEMIRVDDAMIDTLEAERVNALRGFAGLGVLAWGARTLAGQAQPQWREVSVRRLCNAVQRDVGELLRAARGRAGQRPAWARVRETLTHYLGQLWRQGALQGSRPEQAYFVALQPDDASDRMRVQIGLAVGRPSEFVVLELTQALAAG</sequence>
<reference evidence="3 4" key="1">
    <citation type="submission" date="2018-08" db="EMBL/GenBank/DDBJ databases">
        <title>Comparative analysis of Burkholderia isolates from Puerto Rico.</title>
        <authorList>
            <person name="Hall C."/>
            <person name="Sahl J."/>
            <person name="Wagner D."/>
        </authorList>
    </citation>
    <scope>NUCLEOTIDE SEQUENCE [LARGE SCALE GENOMIC DNA]</scope>
    <source>
        <strain evidence="3 4">Bp8966</strain>
    </source>
</reference>
<dbReference type="PANTHER" id="PTHR35861">
    <property type="match status" value="1"/>
</dbReference>
<dbReference type="Proteomes" id="UP000281098">
    <property type="component" value="Unassembled WGS sequence"/>
</dbReference>
<name>A0ABX9YEX5_9BURK</name>
<feature type="domain" description="Tail sheath protein C-terminal" evidence="2">
    <location>
        <begin position="364"/>
        <end position="459"/>
    </location>
</feature>